<accession>A0A1H3QSD1</accession>
<dbReference type="Gene3D" id="1.10.3210.10">
    <property type="entry name" value="Hypothetical protein af1432"/>
    <property type="match status" value="1"/>
</dbReference>
<dbReference type="PANTHER" id="PTHR33525">
    <property type="match status" value="1"/>
</dbReference>
<dbReference type="SUPFAM" id="SSF109604">
    <property type="entry name" value="HD-domain/PDEase-like"/>
    <property type="match status" value="1"/>
</dbReference>
<dbReference type="InterPro" id="IPR013976">
    <property type="entry name" value="HDOD"/>
</dbReference>
<protein>
    <submittedName>
        <fullName evidence="2">HD-like signal output (HDOD) domain, no enzymatic activity</fullName>
    </submittedName>
</protein>
<dbReference type="InterPro" id="IPR052340">
    <property type="entry name" value="RNase_Y/CdgJ"/>
</dbReference>
<evidence type="ECO:0000313" key="2">
    <source>
        <dbReference type="EMBL" id="SDZ15908.1"/>
    </source>
</evidence>
<name>A0A1H3QSD1_9BURK</name>
<sequence length="279" mass="29631">MAAHALDLQTLLTQALALPAQPRIVALLLRELVPEQPSLRRLSQLFAADPALAAGLLAQANGPVFGMAGRVTGIPEALALLAPAQLRQIVRGIPLGVGAHAVPGMAMPAFWRYSVEAARVARALAGTVQASPTAAYAAGLMHGLGELAMHMIDPGRAATITELVGPLDPRRAELEMRLCGYTYSHVSAGLARRWNLPPLLADALQHLYAPLAQPGFDPLACVLHIAAWRARSREAQWDERALAVSFPGEVGVALGLDIDMVLRQDPVDWMADTGLDVVL</sequence>
<dbReference type="AlphaFoldDB" id="A0A1H3QSD1"/>
<evidence type="ECO:0000259" key="1">
    <source>
        <dbReference type="PROSITE" id="PS51833"/>
    </source>
</evidence>
<dbReference type="PANTHER" id="PTHR33525:SF6">
    <property type="entry name" value="HDOD DOMAIN-CONTAINING PROTEIN"/>
    <property type="match status" value="1"/>
</dbReference>
<reference evidence="2 3" key="1">
    <citation type="submission" date="2016-10" db="EMBL/GenBank/DDBJ databases">
        <authorList>
            <person name="de Groot N.N."/>
        </authorList>
    </citation>
    <scope>NUCLEOTIDE SEQUENCE [LARGE SCALE GENOMIC DNA]</scope>
    <source>
        <strain evidence="2 3">LMG 24775</strain>
    </source>
</reference>
<dbReference type="Pfam" id="PF08668">
    <property type="entry name" value="HDOD"/>
    <property type="match status" value="1"/>
</dbReference>
<organism evidence="2 3">
    <name type="scientific">Delftia lacustris</name>
    <dbReference type="NCBI Taxonomy" id="558537"/>
    <lineage>
        <taxon>Bacteria</taxon>
        <taxon>Pseudomonadati</taxon>
        <taxon>Pseudomonadota</taxon>
        <taxon>Betaproteobacteria</taxon>
        <taxon>Burkholderiales</taxon>
        <taxon>Comamonadaceae</taxon>
        <taxon>Delftia</taxon>
    </lineage>
</organism>
<dbReference type="GeneID" id="94692845"/>
<dbReference type="EMBL" id="FNPE01000013">
    <property type="protein sequence ID" value="SDZ15908.1"/>
    <property type="molecule type" value="Genomic_DNA"/>
</dbReference>
<dbReference type="RefSeq" id="WP_074922846.1">
    <property type="nucleotide sequence ID" value="NZ_CP141274.1"/>
</dbReference>
<gene>
    <name evidence="2" type="ORF">SAMN05421547_11394</name>
</gene>
<dbReference type="Proteomes" id="UP000183417">
    <property type="component" value="Unassembled WGS sequence"/>
</dbReference>
<evidence type="ECO:0000313" key="3">
    <source>
        <dbReference type="Proteomes" id="UP000183417"/>
    </source>
</evidence>
<feature type="domain" description="HDOD" evidence="1">
    <location>
        <begin position="18"/>
        <end position="210"/>
    </location>
</feature>
<proteinExistence type="predicted"/>
<dbReference type="PROSITE" id="PS51833">
    <property type="entry name" value="HDOD"/>
    <property type="match status" value="1"/>
</dbReference>